<organism evidence="1 2">
    <name type="scientific">Thalassospira xiamenensis</name>
    <dbReference type="NCBI Taxonomy" id="220697"/>
    <lineage>
        <taxon>Bacteria</taxon>
        <taxon>Pseudomonadati</taxon>
        <taxon>Pseudomonadota</taxon>
        <taxon>Alphaproteobacteria</taxon>
        <taxon>Rhodospirillales</taxon>
        <taxon>Thalassospiraceae</taxon>
        <taxon>Thalassospira</taxon>
    </lineage>
</organism>
<sequence>MPLPEAAEAGSEVLGGLWGVWWLGFRRSEVWPGFVVMALAEGIEAGGKPLAVSGTSVGRPCFGRVGHFVCFGENHPVAVLSESGVPVLPLALGAPRNPPGDRGRWGQVR</sequence>
<proteinExistence type="predicted"/>
<dbReference type="Proteomes" id="UP000252266">
    <property type="component" value="Unassembled WGS sequence"/>
</dbReference>
<dbReference type="AlphaFoldDB" id="A0A367XI34"/>
<protein>
    <submittedName>
        <fullName evidence="1">Uncharacterized protein</fullName>
    </submittedName>
</protein>
<dbReference type="EMBL" id="JPWJ01000001">
    <property type="protein sequence ID" value="RCK53333.1"/>
    <property type="molecule type" value="Genomic_DNA"/>
</dbReference>
<gene>
    <name evidence="1" type="ORF">TH44_03870</name>
</gene>
<reference evidence="1 2" key="1">
    <citation type="submission" date="2014-07" db="EMBL/GenBank/DDBJ databases">
        <title>Draft genome sequence of Thalassospira xiamenensis IB13.</title>
        <authorList>
            <person name="Lai Q."/>
            <person name="Shao Z."/>
        </authorList>
    </citation>
    <scope>NUCLEOTIDE SEQUENCE [LARGE SCALE GENOMIC DNA]</scope>
    <source>
        <strain evidence="1 2">IB13</strain>
    </source>
</reference>
<evidence type="ECO:0000313" key="2">
    <source>
        <dbReference type="Proteomes" id="UP000252266"/>
    </source>
</evidence>
<evidence type="ECO:0000313" key="1">
    <source>
        <dbReference type="EMBL" id="RCK53333.1"/>
    </source>
</evidence>
<accession>A0A367XI34</accession>
<name>A0A367XI34_9PROT</name>
<comment type="caution">
    <text evidence="1">The sequence shown here is derived from an EMBL/GenBank/DDBJ whole genome shotgun (WGS) entry which is preliminary data.</text>
</comment>